<keyword evidence="3" id="KW-0238">DNA-binding</keyword>
<comment type="similarity">
    <text evidence="1">Belongs to the LysR transcriptional regulatory family.</text>
</comment>
<reference evidence="6" key="1">
    <citation type="journal article" date="2014" name="Int. J. Syst. Evol. Microbiol.">
        <title>Complete genome sequence of Corynebacterium casei LMG S-19264T (=DSM 44701T), isolated from a smear-ripened cheese.</title>
        <authorList>
            <consortium name="US DOE Joint Genome Institute (JGI-PGF)"/>
            <person name="Walter F."/>
            <person name="Albersmeier A."/>
            <person name="Kalinowski J."/>
            <person name="Ruckert C."/>
        </authorList>
    </citation>
    <scope>NUCLEOTIDE SEQUENCE</scope>
    <source>
        <strain evidence="6">JCM 4988</strain>
    </source>
</reference>
<keyword evidence="7" id="KW-1185">Reference proteome</keyword>
<evidence type="ECO:0000256" key="2">
    <source>
        <dbReference type="ARBA" id="ARBA00023015"/>
    </source>
</evidence>
<dbReference type="GO" id="GO:0006508">
    <property type="term" value="P:proteolysis"/>
    <property type="evidence" value="ECO:0007669"/>
    <property type="project" value="UniProtKB-KW"/>
</dbReference>
<dbReference type="PANTHER" id="PTHR30346:SF30">
    <property type="entry name" value="SMALL NEUTRAL PROTEASE REGULATORY PROTEIN"/>
    <property type="match status" value="1"/>
</dbReference>
<evidence type="ECO:0000256" key="3">
    <source>
        <dbReference type="ARBA" id="ARBA00023125"/>
    </source>
</evidence>
<dbReference type="PROSITE" id="PS50931">
    <property type="entry name" value="HTH_LYSR"/>
    <property type="match status" value="1"/>
</dbReference>
<accession>A0A918USB1</accession>
<dbReference type="InterPro" id="IPR036388">
    <property type="entry name" value="WH-like_DNA-bd_sf"/>
</dbReference>
<dbReference type="Pfam" id="PF00126">
    <property type="entry name" value="HTH_1"/>
    <property type="match status" value="1"/>
</dbReference>
<dbReference type="InterPro" id="IPR000847">
    <property type="entry name" value="LysR_HTH_N"/>
</dbReference>
<dbReference type="GO" id="GO:0032993">
    <property type="term" value="C:protein-DNA complex"/>
    <property type="evidence" value="ECO:0007669"/>
    <property type="project" value="TreeGrafter"/>
</dbReference>
<dbReference type="Pfam" id="PF03466">
    <property type="entry name" value="LysR_substrate"/>
    <property type="match status" value="1"/>
</dbReference>
<sequence length="319" mass="33919">MELDLRHLRALCAIADAGSLHKAARQLGVTQPSLTTQLRRIENSLGAQLFWRERSGCRPTPVGRAVLTRARPLVAQMAALVVEAKAAAARGGGPGLSVGSTASRALPGWLGRLRRRLPGTDISLHMDVSANALLRMVAAGQLDVAFVHEVEGSPLRLPGELTVRVLVEREPQFVSLSRDHPAASDAVVELADLAGDRWIVDPTVDGEWDGLRRVLAAAGINPSVLHGDYHTAASLVAVGEAVAPCQPTSAPREDMVVRPLRGDPLAVRLLLCSPPGTGERYAGVYADLEAAYREVASGAAAYRQWLLRHKSPLLTAPAA</sequence>
<dbReference type="PANTHER" id="PTHR30346">
    <property type="entry name" value="TRANSCRIPTIONAL DUAL REGULATOR HCAR-RELATED"/>
    <property type="match status" value="1"/>
</dbReference>
<keyword evidence="6" id="KW-0378">Hydrolase</keyword>
<dbReference type="EMBL" id="BMWG01000006">
    <property type="protein sequence ID" value="GGZ30850.1"/>
    <property type="molecule type" value="Genomic_DNA"/>
</dbReference>
<dbReference type="SUPFAM" id="SSF46785">
    <property type="entry name" value="Winged helix' DNA-binding domain"/>
    <property type="match status" value="1"/>
</dbReference>
<dbReference type="GO" id="GO:0003700">
    <property type="term" value="F:DNA-binding transcription factor activity"/>
    <property type="evidence" value="ECO:0007669"/>
    <property type="project" value="InterPro"/>
</dbReference>
<dbReference type="AlphaFoldDB" id="A0A918USB1"/>
<name>A0A918USB1_9ACTN</name>
<dbReference type="InterPro" id="IPR036390">
    <property type="entry name" value="WH_DNA-bd_sf"/>
</dbReference>
<evidence type="ECO:0000256" key="1">
    <source>
        <dbReference type="ARBA" id="ARBA00009437"/>
    </source>
</evidence>
<proteinExistence type="inferred from homology"/>
<comment type="caution">
    <text evidence="6">The sequence shown here is derived from an EMBL/GenBank/DDBJ whole genome shotgun (WGS) entry which is preliminary data.</text>
</comment>
<protein>
    <submittedName>
        <fullName evidence="6">Small neutral protease regulatory protein</fullName>
    </submittedName>
</protein>
<evidence type="ECO:0000313" key="7">
    <source>
        <dbReference type="Proteomes" id="UP000630936"/>
    </source>
</evidence>
<gene>
    <name evidence="6" type="primary">mprR</name>
    <name evidence="6" type="ORF">GCM10010387_25700</name>
</gene>
<dbReference type="Gene3D" id="3.40.190.10">
    <property type="entry name" value="Periplasmic binding protein-like II"/>
    <property type="match status" value="2"/>
</dbReference>
<dbReference type="GO" id="GO:0008233">
    <property type="term" value="F:peptidase activity"/>
    <property type="evidence" value="ECO:0007669"/>
    <property type="project" value="UniProtKB-KW"/>
</dbReference>
<dbReference type="Proteomes" id="UP000630936">
    <property type="component" value="Unassembled WGS sequence"/>
</dbReference>
<dbReference type="PRINTS" id="PR00039">
    <property type="entry name" value="HTHLYSR"/>
</dbReference>
<dbReference type="GO" id="GO:0003677">
    <property type="term" value="F:DNA binding"/>
    <property type="evidence" value="ECO:0007669"/>
    <property type="project" value="UniProtKB-KW"/>
</dbReference>
<evidence type="ECO:0000313" key="6">
    <source>
        <dbReference type="EMBL" id="GGZ30850.1"/>
    </source>
</evidence>
<dbReference type="SUPFAM" id="SSF53850">
    <property type="entry name" value="Periplasmic binding protein-like II"/>
    <property type="match status" value="1"/>
</dbReference>
<feature type="domain" description="HTH lysR-type" evidence="5">
    <location>
        <begin position="3"/>
        <end position="60"/>
    </location>
</feature>
<dbReference type="CDD" id="cd08414">
    <property type="entry name" value="PBP2_LTTR_aromatics_like"/>
    <property type="match status" value="1"/>
</dbReference>
<dbReference type="Gene3D" id="1.10.10.10">
    <property type="entry name" value="Winged helix-like DNA-binding domain superfamily/Winged helix DNA-binding domain"/>
    <property type="match status" value="1"/>
</dbReference>
<keyword evidence="2" id="KW-0805">Transcription regulation</keyword>
<evidence type="ECO:0000256" key="4">
    <source>
        <dbReference type="ARBA" id="ARBA00023163"/>
    </source>
</evidence>
<keyword evidence="4" id="KW-0804">Transcription</keyword>
<dbReference type="RefSeq" id="WP_190123156.1">
    <property type="nucleotide sequence ID" value="NZ_BMWG01000006.1"/>
</dbReference>
<evidence type="ECO:0000259" key="5">
    <source>
        <dbReference type="PROSITE" id="PS50931"/>
    </source>
</evidence>
<reference evidence="6" key="2">
    <citation type="submission" date="2020-09" db="EMBL/GenBank/DDBJ databases">
        <authorList>
            <person name="Sun Q."/>
            <person name="Ohkuma M."/>
        </authorList>
    </citation>
    <scope>NUCLEOTIDE SEQUENCE</scope>
    <source>
        <strain evidence="6">JCM 4988</strain>
    </source>
</reference>
<organism evidence="6 7">
    <name type="scientific">Streptomyces inusitatus</name>
    <dbReference type="NCBI Taxonomy" id="68221"/>
    <lineage>
        <taxon>Bacteria</taxon>
        <taxon>Bacillati</taxon>
        <taxon>Actinomycetota</taxon>
        <taxon>Actinomycetes</taxon>
        <taxon>Kitasatosporales</taxon>
        <taxon>Streptomycetaceae</taxon>
        <taxon>Streptomyces</taxon>
    </lineage>
</organism>
<dbReference type="InterPro" id="IPR005119">
    <property type="entry name" value="LysR_subst-bd"/>
</dbReference>
<keyword evidence="6" id="KW-0645">Protease</keyword>